<dbReference type="EMBL" id="NIRR01000002">
    <property type="protein sequence ID" value="OWP64722.1"/>
    <property type="molecule type" value="Genomic_DNA"/>
</dbReference>
<dbReference type="PANTHER" id="PTHR38733:SF1">
    <property type="entry name" value="TYPE IV METHYL-DIRECTED RESTRICTION ENZYME ECOKMCRBC"/>
    <property type="match status" value="1"/>
</dbReference>
<reference evidence="1 2" key="1">
    <citation type="submission" date="2017-06" db="EMBL/GenBank/DDBJ databases">
        <title>Hymenobacter amundsenii sp. nov. isolated from regoliths in Antarctica.</title>
        <authorList>
            <person name="Sedlacek I."/>
            <person name="Kralova S."/>
            <person name="Pantucek R."/>
            <person name="Svec P."/>
            <person name="Holochova P."/>
            <person name="Stankova E."/>
            <person name="Vrbovska V."/>
            <person name="Busse H.-J."/>
        </authorList>
    </citation>
    <scope>NUCLEOTIDE SEQUENCE [LARGE SCALE GENOMIC DNA]</scope>
    <source>
        <strain evidence="1 2">CCM 8682</strain>
    </source>
</reference>
<evidence type="ECO:0000313" key="2">
    <source>
        <dbReference type="Proteomes" id="UP000197277"/>
    </source>
</evidence>
<dbReference type="InterPro" id="IPR019292">
    <property type="entry name" value="McrC"/>
</dbReference>
<evidence type="ECO:0008006" key="3">
    <source>
        <dbReference type="Google" id="ProtNLM"/>
    </source>
</evidence>
<dbReference type="GO" id="GO:0009307">
    <property type="term" value="P:DNA restriction-modification system"/>
    <property type="evidence" value="ECO:0007669"/>
    <property type="project" value="InterPro"/>
</dbReference>
<dbReference type="InterPro" id="IPR014407">
    <property type="entry name" value="McrC_bac"/>
</dbReference>
<dbReference type="OrthoDB" id="9786961at2"/>
<gene>
    <name evidence="1" type="ORF">CDA63_02890</name>
</gene>
<dbReference type="Proteomes" id="UP000197277">
    <property type="component" value="Unassembled WGS sequence"/>
</dbReference>
<accession>A0A246FPS2</accession>
<name>A0A246FPS2_9BACT</name>
<evidence type="ECO:0000313" key="1">
    <source>
        <dbReference type="EMBL" id="OWP64722.1"/>
    </source>
</evidence>
<dbReference type="RefSeq" id="WP_088462943.1">
    <property type="nucleotide sequence ID" value="NZ_NIRR01000002.1"/>
</dbReference>
<dbReference type="Pfam" id="PF10117">
    <property type="entry name" value="McrBC"/>
    <property type="match status" value="1"/>
</dbReference>
<dbReference type="AlphaFoldDB" id="A0A246FPS2"/>
<keyword evidence="2" id="KW-1185">Reference proteome</keyword>
<organism evidence="1 2">
    <name type="scientific">Hymenobacter amundsenii</name>
    <dbReference type="NCBI Taxonomy" id="2006685"/>
    <lineage>
        <taxon>Bacteria</taxon>
        <taxon>Pseudomonadati</taxon>
        <taxon>Bacteroidota</taxon>
        <taxon>Cytophagia</taxon>
        <taxon>Cytophagales</taxon>
        <taxon>Hymenobacteraceae</taxon>
        <taxon>Hymenobacter</taxon>
    </lineage>
</organism>
<sequence length="349" mass="39732">MIPIQNLYYLLCYAWNRLPEAEELQAVSGAEFRRPLALLAHVLLRGTTRLLHQGLPLRYTERTEELPELRGRVLLDPTLRRQLLPRGRAVCAFDELTPSSPLAGLLRGTLQVLSRSRAVPPELRRQIRAGLRRFPAAVEALPLTATTLRLVRRERPRGLSGFLLNVCELVYRSTLPAPDTASPARFRDFRRDEPLMARLFEQFVRNFYRLEQRQFRVSSETIAWQAEAATPEALALLPAMITDTSLESPARKIILDTKYYAAALKRHHDQARLISPHLYQLYAYLQNQPMQPDQQLDQQLEGILLYPAAAQAIDLRYTLGGHPVRVVTIDLNQPWEGIAAALLGLLAER</sequence>
<protein>
    <recommendedName>
        <fullName evidence="3">5-methylcytosine-specific restriction endonuclease system specificity protein McrC</fullName>
    </recommendedName>
</protein>
<dbReference type="PANTHER" id="PTHR38733">
    <property type="entry name" value="PROTEIN MCRC"/>
    <property type="match status" value="1"/>
</dbReference>
<proteinExistence type="predicted"/>
<dbReference type="PIRSF" id="PIRSF003109">
    <property type="entry name" value="McrC"/>
    <property type="match status" value="1"/>
</dbReference>
<comment type="caution">
    <text evidence="1">The sequence shown here is derived from an EMBL/GenBank/DDBJ whole genome shotgun (WGS) entry which is preliminary data.</text>
</comment>